<accession>K4R0Q2</accession>
<dbReference type="RefSeq" id="WP_015657292.1">
    <property type="nucleotide sequence ID" value="NC_020504.1"/>
</dbReference>
<feature type="domain" description="dTDP-4-dehydro-6-deoxy-alpha-D-glucopyranose 2,3-dehydratase" evidence="1">
    <location>
        <begin position="9"/>
        <end position="212"/>
    </location>
</feature>
<keyword evidence="3" id="KW-1185">Reference proteome</keyword>
<dbReference type="eggNOG" id="ENOG502Z8MY">
    <property type="taxonomic scope" value="Bacteria"/>
</dbReference>
<dbReference type="GO" id="GO:0016829">
    <property type="term" value="F:lyase activity"/>
    <property type="evidence" value="ECO:0007669"/>
    <property type="project" value="InterPro"/>
</dbReference>
<dbReference type="STRING" id="1214101.BN159_2519"/>
<dbReference type="Proteomes" id="UP000008043">
    <property type="component" value="Chromosome"/>
</dbReference>
<dbReference type="KEGG" id="sdv:BN159_2519"/>
<dbReference type="EMBL" id="HE971709">
    <property type="protein sequence ID" value="CCK26898.1"/>
    <property type="molecule type" value="Genomic_DNA"/>
</dbReference>
<dbReference type="PATRIC" id="fig|1214101.3.peg.2560"/>
<evidence type="ECO:0000259" key="1">
    <source>
        <dbReference type="Pfam" id="PF03559"/>
    </source>
</evidence>
<organism evidence="2 3">
    <name type="scientific">Streptomyces davaonensis (strain DSM 101723 / JCM 4913 / KCC S-0913 / 768)</name>
    <dbReference type="NCBI Taxonomy" id="1214101"/>
    <lineage>
        <taxon>Bacteria</taxon>
        <taxon>Bacillati</taxon>
        <taxon>Actinomycetota</taxon>
        <taxon>Actinomycetes</taxon>
        <taxon>Kitasatosporales</taxon>
        <taxon>Streptomycetaceae</taxon>
        <taxon>Streptomyces</taxon>
    </lineage>
</organism>
<dbReference type="Gene3D" id="3.90.79.40">
    <property type="entry name" value="EvaA sugar 2,3-dehydratase subunit"/>
    <property type="match status" value="2"/>
</dbReference>
<feature type="domain" description="dTDP-4-dehydro-6-deoxy-alpha-D-glucopyranose 2,3-dehydratase" evidence="1">
    <location>
        <begin position="230"/>
        <end position="436"/>
    </location>
</feature>
<evidence type="ECO:0000313" key="2">
    <source>
        <dbReference type="EMBL" id="CCK26898.1"/>
    </source>
</evidence>
<name>K4R0Q2_STRDJ</name>
<dbReference type="Pfam" id="PF03559">
    <property type="entry name" value="Hexose_dehydrat"/>
    <property type="match status" value="2"/>
</dbReference>
<protein>
    <submittedName>
        <fullName evidence="2">NDP-hexose 2,3-dehydratase</fullName>
    </submittedName>
</protein>
<dbReference type="AlphaFoldDB" id="K4R0Q2"/>
<dbReference type="InterPro" id="IPR005212">
    <property type="entry name" value="EvaA-like"/>
</dbReference>
<proteinExistence type="predicted"/>
<dbReference type="InterPro" id="IPR038153">
    <property type="entry name" value="EvaA-like_sf"/>
</dbReference>
<reference evidence="2 3" key="1">
    <citation type="journal article" date="2012" name="J. Bacteriol.">
        <title>Genome sequence of the bacterium Streptomyces davawensis JCM 4913 and heterologous production of the unique antibiotic roseoflavin.</title>
        <authorList>
            <person name="Jankowitsch F."/>
            <person name="Schwarz J."/>
            <person name="Ruckert C."/>
            <person name="Gust B."/>
            <person name="Szczepanowski R."/>
            <person name="Blom J."/>
            <person name="Pelzer S."/>
            <person name="Kalinowski J."/>
            <person name="Mack M."/>
        </authorList>
    </citation>
    <scope>NUCLEOTIDE SEQUENCE [LARGE SCALE GENOMIC DNA]</scope>
    <source>
        <strain evidence="3">DSM 101723 / JCM 4913 / KCC S-0913 / 768</strain>
    </source>
</reference>
<sequence length="438" mass="49357">MSAVLEDRAAFLEWFGERRAANTYRVTPVPLDSLDGWHFDPGTGNLGHRSGGFFTVEGIEASLGEDVGTWTQPIIIQDEIGILGILVKLFDGKPYFLMQAKMEPGNVNTLQLSPTVQATRSNYTRVHRGSAVPYLEYFVDPRQGRRVFDSLQSEQGSWFLAKRNRNMIVEIPEEAEVPAHDSFRWVSQDLLKDLLRIDNVVNMDSRTVLSGLPFLHGEQSATGDEPHTKAEILSWFTEARSNHVLERRRIPLNQVKGWSRGPERIEHERGTFFTVLGVEVEASSREVARWSQPLLAPVDRGVVAFLARRTSPEADWQVLVHAQSEAGTSDVVEMSPTVNCVPANYTHLPPQQRPPFLDHVLTAPPSRIHFDTVLSEEGGRFHHAENRYVLVEVPDDFGAAAQLPDDYIWMTRRQLTGFVRYGNHVNVVARSLLACLMD</sequence>
<gene>
    <name evidence="2" type="ORF">BN159_2519</name>
</gene>
<evidence type="ECO:0000313" key="3">
    <source>
        <dbReference type="Proteomes" id="UP000008043"/>
    </source>
</evidence>
<dbReference type="HOGENOM" id="CLU_045374_0_0_11"/>